<accession>A0ABX7R925</accession>
<dbReference type="EMBL" id="CP071517">
    <property type="protein sequence ID" value="QSX73526.1"/>
    <property type="molecule type" value="Genomic_DNA"/>
</dbReference>
<organism evidence="2 3">
    <name type="scientific">Lysobacter arenosi</name>
    <dbReference type="NCBI Taxonomy" id="2795387"/>
    <lineage>
        <taxon>Bacteria</taxon>
        <taxon>Pseudomonadati</taxon>
        <taxon>Pseudomonadota</taxon>
        <taxon>Gammaproteobacteria</taxon>
        <taxon>Lysobacterales</taxon>
        <taxon>Lysobacteraceae</taxon>
        <taxon>Lysobacter</taxon>
    </lineage>
</organism>
<gene>
    <name evidence="2" type="ORF">HIV01_009650</name>
</gene>
<keyword evidence="3" id="KW-1185">Reference proteome</keyword>
<evidence type="ECO:0000313" key="2">
    <source>
        <dbReference type="EMBL" id="QSX73526.1"/>
    </source>
</evidence>
<reference evidence="2 3" key="1">
    <citation type="submission" date="2021-02" db="EMBL/GenBank/DDBJ databases">
        <title>Lysobacter arenosi sp. nov., isolated from soil of gangwondo yeongwol, south Korea.</title>
        <authorList>
            <person name="Kim K.R."/>
            <person name="Kim K.H."/>
            <person name="Jeon C.O."/>
        </authorList>
    </citation>
    <scope>NUCLEOTIDE SEQUENCE [LARGE SCALE GENOMIC DNA]</scope>
    <source>
        <strain evidence="2 3">R7</strain>
    </source>
</reference>
<evidence type="ECO:0000313" key="3">
    <source>
        <dbReference type="Proteomes" id="UP000663400"/>
    </source>
</evidence>
<sequence length="100" mass="11129">MTEVDVDQVAVELEWEALVEAGTAAGAGLVTERAQVFGGWLVRTRTAAGQLSMTFVADGQFRWDGEDFGDEDYEEEEDEDAEEGEEDEESDEEEEDEEEA</sequence>
<name>A0ABX7R925_9GAMM</name>
<protein>
    <submittedName>
        <fullName evidence="2">DNA primase</fullName>
    </submittedName>
</protein>
<proteinExistence type="predicted"/>
<feature type="region of interest" description="Disordered" evidence="1">
    <location>
        <begin position="62"/>
        <end position="100"/>
    </location>
</feature>
<evidence type="ECO:0000256" key="1">
    <source>
        <dbReference type="SAM" id="MobiDB-lite"/>
    </source>
</evidence>
<dbReference type="Proteomes" id="UP000663400">
    <property type="component" value="Chromosome"/>
</dbReference>
<feature type="compositionally biased region" description="Acidic residues" evidence="1">
    <location>
        <begin position="66"/>
        <end position="100"/>
    </location>
</feature>